<dbReference type="EMBL" id="UINC01104465">
    <property type="protein sequence ID" value="SVC67629.1"/>
    <property type="molecule type" value="Genomic_DNA"/>
</dbReference>
<reference evidence="1" key="1">
    <citation type="submission" date="2018-05" db="EMBL/GenBank/DDBJ databases">
        <authorList>
            <person name="Lanie J.A."/>
            <person name="Ng W.-L."/>
            <person name="Kazmierczak K.M."/>
            <person name="Andrzejewski T.M."/>
            <person name="Davidsen T.M."/>
            <person name="Wayne K.J."/>
            <person name="Tettelin H."/>
            <person name="Glass J.I."/>
            <person name="Rusch D."/>
            <person name="Podicherti R."/>
            <person name="Tsui H.-C.T."/>
            <person name="Winkler M.E."/>
        </authorList>
    </citation>
    <scope>NUCLEOTIDE SEQUENCE</scope>
</reference>
<protein>
    <submittedName>
        <fullName evidence="1">Uncharacterized protein</fullName>
    </submittedName>
</protein>
<evidence type="ECO:0000313" key="1">
    <source>
        <dbReference type="EMBL" id="SVC67629.1"/>
    </source>
</evidence>
<accession>A0A382P2L0</accession>
<gene>
    <name evidence="1" type="ORF">METZ01_LOCUS320483</name>
</gene>
<dbReference type="AlphaFoldDB" id="A0A382P2L0"/>
<name>A0A382P2L0_9ZZZZ</name>
<organism evidence="1">
    <name type="scientific">marine metagenome</name>
    <dbReference type="NCBI Taxonomy" id="408172"/>
    <lineage>
        <taxon>unclassified sequences</taxon>
        <taxon>metagenomes</taxon>
        <taxon>ecological metagenomes</taxon>
    </lineage>
</organism>
<sequence>MVRMMMMTGLVVGAYVAGYNEITHVEVMEMVENSMTYVEGMMEYAERFREEANSVVETVTETVEEVL</sequence>
<proteinExistence type="predicted"/>